<keyword evidence="5" id="KW-1185">Reference proteome</keyword>
<evidence type="ECO:0000313" key="5">
    <source>
        <dbReference type="Proteomes" id="UP000030428"/>
    </source>
</evidence>
<evidence type="ECO:0000256" key="1">
    <source>
        <dbReference type="ARBA" id="ARBA00010062"/>
    </source>
</evidence>
<proteinExistence type="inferred from homology"/>
<dbReference type="AlphaFoldDB" id="A0A0A6PFY5"/>
<dbReference type="Gene3D" id="3.40.50.2300">
    <property type="match status" value="2"/>
</dbReference>
<accession>A0A0A6PFY5</accession>
<name>A0A0A6PFY5_9GAMM</name>
<sequence length="458" mass="51869">MINQKLTMLIIALLISGCHQSYDDSKKEREQTLRESKGSIIIGVAWPNEEHNFVKGALLAAKEINHNGGILNQSLKLLINDGEKAIFNSSVNIRAAQHIGIGVANSYANNSEVVAVIGHQFSKLAISASIVYQNHGIVFLAPTATNLNLTNHNFNYIFRMHPSNAEMGKQLAAYSHKLGHKKMVILHDRSRYGYELADSFLHHAEKDGIELVMRRSFFANRNNFIDLIVDLRLIQKDFEAIFLSTSSAVASKIYEESREMKIMAPFVGGETLDSQQFWNLVKIWETIDELPAKSIVPTLFQESDPFTQTFIKKFKQEYGESAQAERYAALGYDAIKIIEHAVKISKSTVPIKIAETLRYMPPCRGVTGQYQFKTNGNIRNKNLYFKMFRQGKFEYQRFEDQSATNQKVWECGNIDSDKDNIPDYIDRCPNNTQAEISKGVYNQGIYQGCPIDTDELGD</sequence>
<protein>
    <recommendedName>
        <fullName evidence="3">Leucine-binding protein domain-containing protein</fullName>
    </recommendedName>
</protein>
<dbReference type="SUPFAM" id="SSF53822">
    <property type="entry name" value="Periplasmic binding protein-like I"/>
    <property type="match status" value="1"/>
</dbReference>
<dbReference type="PANTHER" id="PTHR47151">
    <property type="entry name" value="LEU/ILE/VAL-BINDING ABC TRANSPORTER SUBUNIT"/>
    <property type="match status" value="1"/>
</dbReference>
<keyword evidence="2" id="KW-0732">Signal</keyword>
<evidence type="ECO:0000259" key="3">
    <source>
        <dbReference type="Pfam" id="PF13458"/>
    </source>
</evidence>
<dbReference type="EMBL" id="JSZA02000001">
    <property type="protein sequence ID" value="KHD09189.1"/>
    <property type="molecule type" value="Genomic_DNA"/>
</dbReference>
<reference evidence="4 5" key="1">
    <citation type="journal article" date="2016" name="Front. Microbiol.">
        <title>Single-Cell (Meta-)Genomics of a Dimorphic Candidatus Thiomargarita nelsonii Reveals Genomic Plasticity.</title>
        <authorList>
            <person name="Flood B.E."/>
            <person name="Fliss P."/>
            <person name="Jones D.S."/>
            <person name="Dick G.J."/>
            <person name="Jain S."/>
            <person name="Kaster A.K."/>
            <person name="Winkel M."/>
            <person name="Mussmann M."/>
            <person name="Bailey J."/>
        </authorList>
    </citation>
    <scope>NUCLEOTIDE SEQUENCE [LARGE SCALE GENOMIC DNA]</scope>
    <source>
        <strain evidence="4">Hydrate Ridge</strain>
    </source>
</reference>
<gene>
    <name evidence="4" type="ORF">PN36_00345</name>
</gene>
<dbReference type="PROSITE" id="PS51257">
    <property type="entry name" value="PROKAR_LIPOPROTEIN"/>
    <property type="match status" value="1"/>
</dbReference>
<evidence type="ECO:0000313" key="4">
    <source>
        <dbReference type="EMBL" id="KHD09189.1"/>
    </source>
</evidence>
<dbReference type="PANTHER" id="PTHR47151:SF2">
    <property type="entry name" value="AMINO ACID BINDING PROTEIN"/>
    <property type="match status" value="1"/>
</dbReference>
<dbReference type="InterPro" id="IPR028081">
    <property type="entry name" value="Leu-bd"/>
</dbReference>
<comment type="caution">
    <text evidence="4">The sequence shown here is derived from an EMBL/GenBank/DDBJ whole genome shotgun (WGS) entry which is preliminary data.</text>
</comment>
<feature type="domain" description="Leucine-binding protein" evidence="3">
    <location>
        <begin position="53"/>
        <end position="385"/>
    </location>
</feature>
<organism evidence="4 5">
    <name type="scientific">Candidatus Thiomargarita nelsonii</name>
    <dbReference type="NCBI Taxonomy" id="1003181"/>
    <lineage>
        <taxon>Bacteria</taxon>
        <taxon>Pseudomonadati</taxon>
        <taxon>Pseudomonadota</taxon>
        <taxon>Gammaproteobacteria</taxon>
        <taxon>Thiotrichales</taxon>
        <taxon>Thiotrichaceae</taxon>
        <taxon>Thiomargarita</taxon>
    </lineage>
</organism>
<evidence type="ECO:0000256" key="2">
    <source>
        <dbReference type="ARBA" id="ARBA00022729"/>
    </source>
</evidence>
<comment type="similarity">
    <text evidence="1">Belongs to the leucine-binding protein family.</text>
</comment>
<dbReference type="Proteomes" id="UP000030428">
    <property type="component" value="Unassembled WGS sequence"/>
</dbReference>
<dbReference type="InterPro" id="IPR028082">
    <property type="entry name" value="Peripla_BP_I"/>
</dbReference>
<dbReference type="Pfam" id="PF13458">
    <property type="entry name" value="Peripla_BP_6"/>
    <property type="match status" value="1"/>
</dbReference>